<keyword evidence="3" id="KW-0238">DNA-binding</keyword>
<name>A0A9W6LJS5_9ACTN</name>
<dbReference type="PROSITE" id="PS50931">
    <property type="entry name" value="HTH_LYSR"/>
    <property type="match status" value="1"/>
</dbReference>
<dbReference type="InterPro" id="IPR036390">
    <property type="entry name" value="WH_DNA-bd_sf"/>
</dbReference>
<keyword evidence="2" id="KW-0805">Transcription regulation</keyword>
<dbReference type="RefSeq" id="WP_270115770.1">
    <property type="nucleotide sequence ID" value="NZ_BAAAOL010000001.1"/>
</dbReference>
<dbReference type="InterPro" id="IPR005119">
    <property type="entry name" value="LysR_subst-bd"/>
</dbReference>
<evidence type="ECO:0000256" key="2">
    <source>
        <dbReference type="ARBA" id="ARBA00023015"/>
    </source>
</evidence>
<gene>
    <name evidence="6" type="ORF">GALLR39Z86_48510</name>
</gene>
<feature type="domain" description="HTH lysR-type" evidence="5">
    <location>
        <begin position="1"/>
        <end position="57"/>
    </location>
</feature>
<proteinExistence type="inferred from homology"/>
<dbReference type="Gene3D" id="1.10.10.10">
    <property type="entry name" value="Winged helix-like DNA-binding domain superfamily/Winged helix DNA-binding domain"/>
    <property type="match status" value="1"/>
</dbReference>
<dbReference type="PRINTS" id="PR00039">
    <property type="entry name" value="HTHLYSR"/>
</dbReference>
<organism evidence="6 7">
    <name type="scientific">Glycomyces algeriensis</name>
    <dbReference type="NCBI Taxonomy" id="256037"/>
    <lineage>
        <taxon>Bacteria</taxon>
        <taxon>Bacillati</taxon>
        <taxon>Actinomycetota</taxon>
        <taxon>Actinomycetes</taxon>
        <taxon>Glycomycetales</taxon>
        <taxon>Glycomycetaceae</taxon>
        <taxon>Glycomyces</taxon>
    </lineage>
</organism>
<dbReference type="PANTHER" id="PTHR30346">
    <property type="entry name" value="TRANSCRIPTIONAL DUAL REGULATOR HCAR-RELATED"/>
    <property type="match status" value="1"/>
</dbReference>
<dbReference type="CDD" id="cd05466">
    <property type="entry name" value="PBP2_LTTR_substrate"/>
    <property type="match status" value="1"/>
</dbReference>
<reference evidence="6" key="1">
    <citation type="submission" date="2022-12" db="EMBL/GenBank/DDBJ databases">
        <title>Reference genome sequencing for broad-spectrum identification of bacterial and archaeal isolates by mass spectrometry.</title>
        <authorList>
            <person name="Sekiguchi Y."/>
            <person name="Tourlousse D.M."/>
        </authorList>
    </citation>
    <scope>NUCLEOTIDE SEQUENCE</scope>
    <source>
        <strain evidence="6">LLR39Z86</strain>
    </source>
</reference>
<dbReference type="FunFam" id="1.10.10.10:FF:000001">
    <property type="entry name" value="LysR family transcriptional regulator"/>
    <property type="match status" value="1"/>
</dbReference>
<dbReference type="Proteomes" id="UP001144313">
    <property type="component" value="Unassembled WGS sequence"/>
</dbReference>
<evidence type="ECO:0000256" key="4">
    <source>
        <dbReference type="ARBA" id="ARBA00023163"/>
    </source>
</evidence>
<dbReference type="SUPFAM" id="SSF46785">
    <property type="entry name" value="Winged helix' DNA-binding domain"/>
    <property type="match status" value="1"/>
</dbReference>
<sequence length="295" mass="32726">MELNALHQFLAVAREEHLSRAAAELRVAQPALSRTIARLEAELGAPLFDRAGRLRLNATGVLFRDHVERALGELEAGRRAVAKAVLGGADTVRLASETFLPLTGPIAAFKAANPEVEVRLRQMGTHEMEQALRAGEVDLCLASQPVKAPDTTAEVVHVEQVWLAAPPGHRLAGVHNVTVEELADEPFVITRRGQWQRRLLDWLFTDRNLEPRIICEIDEPAATYTLVGAGLGLSIFPQIARFAFPESDVAWVGVDHPHCFRTLSLHWVRLPPAAQRLRAQIADWDWNQDFPAGRR</sequence>
<dbReference type="InterPro" id="IPR036388">
    <property type="entry name" value="WH-like_DNA-bd_sf"/>
</dbReference>
<evidence type="ECO:0000259" key="5">
    <source>
        <dbReference type="PROSITE" id="PS50931"/>
    </source>
</evidence>
<evidence type="ECO:0000256" key="3">
    <source>
        <dbReference type="ARBA" id="ARBA00023125"/>
    </source>
</evidence>
<comment type="similarity">
    <text evidence="1">Belongs to the LysR transcriptional regulatory family.</text>
</comment>
<comment type="caution">
    <text evidence="6">The sequence shown here is derived from an EMBL/GenBank/DDBJ whole genome shotgun (WGS) entry which is preliminary data.</text>
</comment>
<accession>A0A9W6LJS5</accession>
<dbReference type="AlphaFoldDB" id="A0A9W6LJS5"/>
<dbReference type="Gene3D" id="3.40.190.290">
    <property type="match status" value="1"/>
</dbReference>
<evidence type="ECO:0000313" key="7">
    <source>
        <dbReference type="Proteomes" id="UP001144313"/>
    </source>
</evidence>
<dbReference type="GO" id="GO:0003677">
    <property type="term" value="F:DNA binding"/>
    <property type="evidence" value="ECO:0007669"/>
    <property type="project" value="UniProtKB-KW"/>
</dbReference>
<dbReference type="GO" id="GO:0003700">
    <property type="term" value="F:DNA-binding transcription factor activity"/>
    <property type="evidence" value="ECO:0007669"/>
    <property type="project" value="InterPro"/>
</dbReference>
<protein>
    <submittedName>
        <fullName evidence="6">Transcriptional regulator</fullName>
    </submittedName>
</protein>
<dbReference type="EMBL" id="BSDT01000001">
    <property type="protein sequence ID" value="GLI45001.1"/>
    <property type="molecule type" value="Genomic_DNA"/>
</dbReference>
<dbReference type="SUPFAM" id="SSF53850">
    <property type="entry name" value="Periplasmic binding protein-like II"/>
    <property type="match status" value="1"/>
</dbReference>
<dbReference type="GO" id="GO:0032993">
    <property type="term" value="C:protein-DNA complex"/>
    <property type="evidence" value="ECO:0007669"/>
    <property type="project" value="TreeGrafter"/>
</dbReference>
<keyword evidence="7" id="KW-1185">Reference proteome</keyword>
<dbReference type="Pfam" id="PF03466">
    <property type="entry name" value="LysR_substrate"/>
    <property type="match status" value="1"/>
</dbReference>
<dbReference type="InterPro" id="IPR000847">
    <property type="entry name" value="LysR_HTH_N"/>
</dbReference>
<dbReference type="Pfam" id="PF00126">
    <property type="entry name" value="HTH_1"/>
    <property type="match status" value="1"/>
</dbReference>
<keyword evidence="4" id="KW-0804">Transcription</keyword>
<evidence type="ECO:0000313" key="6">
    <source>
        <dbReference type="EMBL" id="GLI45001.1"/>
    </source>
</evidence>
<dbReference type="PANTHER" id="PTHR30346:SF28">
    <property type="entry name" value="HTH-TYPE TRANSCRIPTIONAL REGULATOR CYNR"/>
    <property type="match status" value="1"/>
</dbReference>
<evidence type="ECO:0000256" key="1">
    <source>
        <dbReference type="ARBA" id="ARBA00009437"/>
    </source>
</evidence>